<keyword evidence="3" id="KW-1185">Reference proteome</keyword>
<gene>
    <name evidence="4" type="primary">LOC113213727</name>
    <name evidence="5" type="synonym">LOC113216243</name>
</gene>
<keyword evidence="1" id="KW-0175">Coiled coil</keyword>
<feature type="coiled-coil region" evidence="1">
    <location>
        <begin position="80"/>
        <end position="107"/>
    </location>
</feature>
<dbReference type="KEGG" id="foc:113216243"/>
<name>A0A6J1T5Z3_FRAOC</name>
<evidence type="ECO:0000256" key="2">
    <source>
        <dbReference type="SAM" id="MobiDB-lite"/>
    </source>
</evidence>
<evidence type="ECO:0000313" key="3">
    <source>
        <dbReference type="Proteomes" id="UP000504606"/>
    </source>
</evidence>
<evidence type="ECO:0000313" key="5">
    <source>
        <dbReference type="RefSeq" id="XP_026291767.2"/>
    </source>
</evidence>
<organism evidence="3 4">
    <name type="scientific">Frankliniella occidentalis</name>
    <name type="common">Western flower thrips</name>
    <name type="synonym">Euthrips occidentalis</name>
    <dbReference type="NCBI Taxonomy" id="133901"/>
    <lineage>
        <taxon>Eukaryota</taxon>
        <taxon>Metazoa</taxon>
        <taxon>Ecdysozoa</taxon>
        <taxon>Arthropoda</taxon>
        <taxon>Hexapoda</taxon>
        <taxon>Insecta</taxon>
        <taxon>Pterygota</taxon>
        <taxon>Neoptera</taxon>
        <taxon>Paraneoptera</taxon>
        <taxon>Thysanoptera</taxon>
        <taxon>Terebrantia</taxon>
        <taxon>Thripoidea</taxon>
        <taxon>Thripidae</taxon>
        <taxon>Frankliniella</taxon>
    </lineage>
</organism>
<dbReference type="Proteomes" id="UP000504606">
    <property type="component" value="Unplaced"/>
</dbReference>
<accession>A0A6J1T5Z3</accession>
<evidence type="ECO:0000256" key="1">
    <source>
        <dbReference type="SAM" id="Coils"/>
    </source>
</evidence>
<protein>
    <submittedName>
        <fullName evidence="4">Uncharacterized protein LOC113213727</fullName>
    </submittedName>
    <submittedName>
        <fullName evidence="5">Uncharacterized protein LOC113216243</fullName>
    </submittedName>
</protein>
<dbReference type="RefSeq" id="XP_026291767.2">
    <property type="nucleotide sequence ID" value="XM_026435982.2"/>
</dbReference>
<feature type="region of interest" description="Disordered" evidence="2">
    <location>
        <begin position="1"/>
        <end position="22"/>
    </location>
</feature>
<dbReference type="AlphaFoldDB" id="A0A6J1T5Z3"/>
<sequence>MGNQRWQGARHTRTNIKMGETRPKPKTEIGICIIKRKTPTCCDDENCTFLEEHSCLYEKYCKEDCPILREQIFFEAKSQNISLKEQIRSLKARLEAAEDACVRLDSAMC</sequence>
<dbReference type="KEGG" id="foc:113213727"/>
<evidence type="ECO:0000313" key="4">
    <source>
        <dbReference type="RefSeq" id="XP_026288653.2"/>
    </source>
</evidence>
<proteinExistence type="predicted"/>
<dbReference type="RefSeq" id="XP_026288653.2">
    <property type="nucleotide sequence ID" value="XM_026432868.2"/>
</dbReference>
<reference evidence="4 5" key="1">
    <citation type="submission" date="2025-04" db="UniProtKB">
        <authorList>
            <consortium name="RefSeq"/>
        </authorList>
    </citation>
    <scope>IDENTIFICATION</scope>
    <source>
        <tissue evidence="4 5">Whole organism</tissue>
    </source>
</reference>
<dbReference type="GeneID" id="113213727"/>